<dbReference type="InParanoid" id="A0A1E7FY58"/>
<keyword evidence="13" id="KW-1185">Reference proteome</keyword>
<dbReference type="InterPro" id="IPR003439">
    <property type="entry name" value="ABC_transporter-like_ATP-bd"/>
</dbReference>
<evidence type="ECO:0000313" key="12">
    <source>
        <dbReference type="EMBL" id="OEU23066.1"/>
    </source>
</evidence>
<dbReference type="Proteomes" id="UP000095751">
    <property type="component" value="Unassembled WGS sequence"/>
</dbReference>
<dbReference type="EMBL" id="KV784353">
    <property type="protein sequence ID" value="OEU23066.1"/>
    <property type="molecule type" value="Genomic_DNA"/>
</dbReference>
<keyword evidence="7 9" id="KW-0472">Membrane</keyword>
<protein>
    <submittedName>
        <fullName evidence="12">p-loop containing nucleoside triphosphate hydrolase protein</fullName>
    </submittedName>
</protein>
<feature type="compositionally biased region" description="Basic and acidic residues" evidence="8">
    <location>
        <begin position="309"/>
        <end position="318"/>
    </location>
</feature>
<feature type="region of interest" description="Disordered" evidence="8">
    <location>
        <begin position="412"/>
        <end position="432"/>
    </location>
</feature>
<feature type="compositionally biased region" description="Low complexity" evidence="8">
    <location>
        <begin position="296"/>
        <end position="308"/>
    </location>
</feature>
<dbReference type="InterPro" id="IPR003593">
    <property type="entry name" value="AAA+_ATPase"/>
</dbReference>
<evidence type="ECO:0000256" key="9">
    <source>
        <dbReference type="SAM" id="Phobius"/>
    </source>
</evidence>
<proteinExistence type="predicted"/>
<dbReference type="GO" id="GO:0005524">
    <property type="term" value="F:ATP binding"/>
    <property type="evidence" value="ECO:0007669"/>
    <property type="project" value="UniProtKB-KW"/>
</dbReference>
<feature type="domain" description="ABC transmembrane type-1" evidence="11">
    <location>
        <begin position="79"/>
        <end position="393"/>
    </location>
</feature>
<dbReference type="InterPro" id="IPR036640">
    <property type="entry name" value="ABC1_TM_sf"/>
</dbReference>
<dbReference type="Pfam" id="PF00664">
    <property type="entry name" value="ABC_membrane"/>
    <property type="match status" value="1"/>
</dbReference>
<feature type="transmembrane region" description="Helical" evidence="9">
    <location>
        <begin position="333"/>
        <end position="353"/>
    </location>
</feature>
<dbReference type="PROSITE" id="PS00211">
    <property type="entry name" value="ABC_TRANSPORTER_1"/>
    <property type="match status" value="1"/>
</dbReference>
<gene>
    <name evidence="12" type="ORF">FRACYDRAFT_205573</name>
</gene>
<evidence type="ECO:0000256" key="5">
    <source>
        <dbReference type="ARBA" id="ARBA00022840"/>
    </source>
</evidence>
<dbReference type="GO" id="GO:0090374">
    <property type="term" value="P:oligopeptide export from mitochondrion"/>
    <property type="evidence" value="ECO:0007669"/>
    <property type="project" value="TreeGrafter"/>
</dbReference>
<dbReference type="InterPro" id="IPR017871">
    <property type="entry name" value="ABC_transporter-like_CS"/>
</dbReference>
<evidence type="ECO:0000256" key="3">
    <source>
        <dbReference type="ARBA" id="ARBA00022692"/>
    </source>
</evidence>
<dbReference type="SMART" id="SM00382">
    <property type="entry name" value="AAA"/>
    <property type="match status" value="1"/>
</dbReference>
<evidence type="ECO:0000256" key="6">
    <source>
        <dbReference type="ARBA" id="ARBA00022989"/>
    </source>
</evidence>
<keyword evidence="6 9" id="KW-1133">Transmembrane helix</keyword>
<feature type="transmembrane region" description="Helical" evidence="9">
    <location>
        <begin position="75"/>
        <end position="103"/>
    </location>
</feature>
<keyword evidence="5" id="KW-0067">ATP-binding</keyword>
<dbReference type="Gene3D" id="1.20.1560.10">
    <property type="entry name" value="ABC transporter type 1, transmembrane domain"/>
    <property type="match status" value="2"/>
</dbReference>
<dbReference type="InterPro" id="IPR027417">
    <property type="entry name" value="P-loop_NTPase"/>
</dbReference>
<dbReference type="GO" id="GO:0016887">
    <property type="term" value="F:ATP hydrolysis activity"/>
    <property type="evidence" value="ECO:0007669"/>
    <property type="project" value="InterPro"/>
</dbReference>
<feature type="transmembrane region" description="Helical" evidence="9">
    <location>
        <begin position="123"/>
        <end position="148"/>
    </location>
</feature>
<sequence>MTITQKENDTMKNEDDVVIEATIPTVDTTPDEDDDGITEDAGSISSKTTATTDKQPLRSVTPTASKIFSLIRTELPLLVLGLILMVVSEAASLTIPLIVALAYDALQTYFIDLEVTMSEINLWMGTAIGVFILSQLAGVARGIILGVLGERLVARLRRQVYASVLKQEIGFFDEHKTGEIVSRLGSDTQLLQSAVSTYAPESLVGFVKVIFAVILMYYINAKLTSVALSGMAVLCLFAIPFGQRLAALSKRYQDALGDAQTRSTEALGNIRTVQSFASEPKELSRYTEKIGNPDENSNNSNDGGNKSKNNNDTEKEDTTYDVGVKKQITQIGLYALVFGGAFTFLYCSLWYGFYLVTIEGSLTLGGLTAFQSYVFIIGAAIGSTVNNAAQLLSAVGASGRVFYLLERQPKIKNHENSNDSDNTGNTNKQAIVPTSPMEGNIVFDNVMFSYPTRPDVLVLNAFSLSLEKNTTTALVGSSGSGKSTVVSLIQRFYDTEAGTITLDGIDITDLDMEWLRSQIGYVQQEPQLFGMTIRENLTYGLSEAAADKITQTEIENACRDANAHDFVSSWPLGYDTLVGERGITLSGGQKQRIAIARALLTNCRILLLDEATSALDAESEHEVQKAIENAMIGRTVVIVAHRLSTIQCADQIVVMDNRKIVDVGTHEELLTGCRRYQDLIKRQSTMMRDVSAGTIQKLLPTDFSIDEE</sequence>
<evidence type="ECO:0000256" key="4">
    <source>
        <dbReference type="ARBA" id="ARBA00022741"/>
    </source>
</evidence>
<dbReference type="Gene3D" id="3.40.50.300">
    <property type="entry name" value="P-loop containing nucleotide triphosphate hydrolases"/>
    <property type="match status" value="1"/>
</dbReference>
<dbReference type="FunFam" id="3.40.50.300:FF:000403">
    <property type="entry name" value="ATP-binding cassette sub-family B member 8, mitochondrial"/>
    <property type="match status" value="1"/>
</dbReference>
<dbReference type="Pfam" id="PF00005">
    <property type="entry name" value="ABC_tran"/>
    <property type="match status" value="1"/>
</dbReference>
<dbReference type="GO" id="GO:0005743">
    <property type="term" value="C:mitochondrial inner membrane"/>
    <property type="evidence" value="ECO:0007669"/>
    <property type="project" value="UniProtKB-SubCell"/>
</dbReference>
<dbReference type="SUPFAM" id="SSF52540">
    <property type="entry name" value="P-loop containing nucleoside triphosphate hydrolases"/>
    <property type="match status" value="1"/>
</dbReference>
<dbReference type="InterPro" id="IPR011527">
    <property type="entry name" value="ABC1_TM_dom"/>
</dbReference>
<feature type="domain" description="ABC transporter" evidence="10">
    <location>
        <begin position="441"/>
        <end position="682"/>
    </location>
</feature>
<evidence type="ECO:0000256" key="1">
    <source>
        <dbReference type="ARBA" id="ARBA00004448"/>
    </source>
</evidence>
<comment type="subcellular location">
    <subcellularLocation>
        <location evidence="1">Mitochondrion inner membrane</location>
        <topology evidence="1">Multi-pass membrane protein</topology>
    </subcellularLocation>
</comment>
<keyword evidence="4" id="KW-0547">Nucleotide-binding</keyword>
<dbReference type="AlphaFoldDB" id="A0A1E7FY58"/>
<evidence type="ECO:0000313" key="13">
    <source>
        <dbReference type="Proteomes" id="UP000095751"/>
    </source>
</evidence>
<dbReference type="PROSITE" id="PS50893">
    <property type="entry name" value="ABC_TRANSPORTER_2"/>
    <property type="match status" value="1"/>
</dbReference>
<keyword evidence="3 9" id="KW-0812">Transmembrane</keyword>
<evidence type="ECO:0000256" key="8">
    <source>
        <dbReference type="SAM" id="MobiDB-lite"/>
    </source>
</evidence>
<evidence type="ECO:0000259" key="10">
    <source>
        <dbReference type="PROSITE" id="PS50893"/>
    </source>
</evidence>
<name>A0A1E7FY58_9STRA</name>
<accession>A0A1E7FY58</accession>
<dbReference type="PROSITE" id="PS50929">
    <property type="entry name" value="ABC_TM1F"/>
    <property type="match status" value="1"/>
</dbReference>
<dbReference type="OrthoDB" id="6500128at2759"/>
<dbReference type="PANTHER" id="PTHR43394">
    <property type="entry name" value="ATP-DEPENDENT PERMEASE MDL1, MITOCHONDRIAL"/>
    <property type="match status" value="1"/>
</dbReference>
<dbReference type="FunCoup" id="A0A1E7FY58">
    <property type="interactions" value="8"/>
</dbReference>
<feature type="compositionally biased region" description="Polar residues" evidence="8">
    <location>
        <begin position="43"/>
        <end position="57"/>
    </location>
</feature>
<evidence type="ECO:0000259" key="11">
    <source>
        <dbReference type="PROSITE" id="PS50929"/>
    </source>
</evidence>
<keyword evidence="2" id="KW-0813">Transport</keyword>
<organism evidence="12 13">
    <name type="scientific">Fragilariopsis cylindrus CCMP1102</name>
    <dbReference type="NCBI Taxonomy" id="635003"/>
    <lineage>
        <taxon>Eukaryota</taxon>
        <taxon>Sar</taxon>
        <taxon>Stramenopiles</taxon>
        <taxon>Ochrophyta</taxon>
        <taxon>Bacillariophyta</taxon>
        <taxon>Bacillariophyceae</taxon>
        <taxon>Bacillariophycidae</taxon>
        <taxon>Bacillariales</taxon>
        <taxon>Bacillariaceae</taxon>
        <taxon>Fragilariopsis</taxon>
    </lineage>
</organism>
<feature type="compositionally biased region" description="Basic and acidic residues" evidence="8">
    <location>
        <begin position="280"/>
        <end position="292"/>
    </location>
</feature>
<dbReference type="InterPro" id="IPR039421">
    <property type="entry name" value="Type_1_exporter"/>
</dbReference>
<dbReference type="CDD" id="cd03249">
    <property type="entry name" value="ABC_MTABC3_MDL1_MDL2"/>
    <property type="match status" value="1"/>
</dbReference>
<evidence type="ECO:0000256" key="7">
    <source>
        <dbReference type="ARBA" id="ARBA00023136"/>
    </source>
</evidence>
<dbReference type="KEGG" id="fcy:FRACYDRAFT_205573"/>
<feature type="region of interest" description="Disordered" evidence="8">
    <location>
        <begin position="23"/>
        <end position="57"/>
    </location>
</feature>
<feature type="transmembrane region" description="Helical" evidence="9">
    <location>
        <begin position="225"/>
        <end position="242"/>
    </location>
</feature>
<evidence type="ECO:0000256" key="2">
    <source>
        <dbReference type="ARBA" id="ARBA00022448"/>
    </source>
</evidence>
<feature type="transmembrane region" description="Helical" evidence="9">
    <location>
        <begin position="202"/>
        <end position="219"/>
    </location>
</feature>
<feature type="compositionally biased region" description="Acidic residues" evidence="8">
    <location>
        <begin position="29"/>
        <end position="38"/>
    </location>
</feature>
<dbReference type="PANTHER" id="PTHR43394:SF1">
    <property type="entry name" value="ATP-BINDING CASSETTE SUB-FAMILY B MEMBER 10, MITOCHONDRIAL"/>
    <property type="match status" value="1"/>
</dbReference>
<keyword evidence="12" id="KW-0378">Hydrolase</keyword>
<dbReference type="GO" id="GO:0015421">
    <property type="term" value="F:ABC-type oligopeptide transporter activity"/>
    <property type="evidence" value="ECO:0007669"/>
    <property type="project" value="TreeGrafter"/>
</dbReference>
<reference evidence="12 13" key="1">
    <citation type="submission" date="2016-09" db="EMBL/GenBank/DDBJ databases">
        <title>Extensive genetic diversity and differential bi-allelic expression allows diatom success in the polar Southern Ocean.</title>
        <authorList>
            <consortium name="DOE Joint Genome Institute"/>
            <person name="Mock T."/>
            <person name="Otillar R.P."/>
            <person name="Strauss J."/>
            <person name="Dupont C."/>
            <person name="Frickenhaus S."/>
            <person name="Maumus F."/>
            <person name="Mcmullan M."/>
            <person name="Sanges R."/>
            <person name="Schmutz J."/>
            <person name="Toseland A."/>
            <person name="Valas R."/>
            <person name="Veluchamy A."/>
            <person name="Ward B.J."/>
            <person name="Allen A."/>
            <person name="Barry K."/>
            <person name="Falciatore A."/>
            <person name="Ferrante M."/>
            <person name="Fortunato A.E."/>
            <person name="Gloeckner G."/>
            <person name="Gruber A."/>
            <person name="Hipkin R."/>
            <person name="Janech M."/>
            <person name="Kroth P."/>
            <person name="Leese F."/>
            <person name="Lindquist E."/>
            <person name="Lyon B.R."/>
            <person name="Martin J."/>
            <person name="Mayer C."/>
            <person name="Parker M."/>
            <person name="Quesneville H."/>
            <person name="Raymond J."/>
            <person name="Uhlig C."/>
            <person name="Valentin K.U."/>
            <person name="Worden A.Z."/>
            <person name="Armbrust E.V."/>
            <person name="Bowler C."/>
            <person name="Green B."/>
            <person name="Moulton V."/>
            <person name="Van Oosterhout C."/>
            <person name="Grigoriev I."/>
        </authorList>
    </citation>
    <scope>NUCLEOTIDE SEQUENCE [LARGE SCALE GENOMIC DNA]</scope>
    <source>
        <strain evidence="12 13">CCMP1102</strain>
    </source>
</reference>
<feature type="region of interest" description="Disordered" evidence="8">
    <location>
        <begin position="280"/>
        <end position="319"/>
    </location>
</feature>
<dbReference type="SUPFAM" id="SSF90123">
    <property type="entry name" value="ABC transporter transmembrane region"/>
    <property type="match status" value="2"/>
</dbReference>